<dbReference type="EMBL" id="CP051685">
    <property type="protein sequence ID" value="QJE02901.1"/>
    <property type="molecule type" value="Genomic_DNA"/>
</dbReference>
<dbReference type="InterPro" id="IPR009875">
    <property type="entry name" value="PilZ_domain"/>
</dbReference>
<feature type="domain" description="PilZ" evidence="1">
    <location>
        <begin position="5"/>
        <end position="106"/>
    </location>
</feature>
<accession>A0A7Z2W0Y6</accession>
<evidence type="ECO:0000259" key="1">
    <source>
        <dbReference type="Pfam" id="PF07238"/>
    </source>
</evidence>
<dbReference type="AlphaFoldDB" id="A0A7Z2W0Y6"/>
<dbReference type="Gene3D" id="2.40.10.220">
    <property type="entry name" value="predicted glycosyltransferase like domains"/>
    <property type="match status" value="1"/>
</dbReference>
<dbReference type="Proteomes" id="UP000502415">
    <property type="component" value="Chromosome"/>
</dbReference>
<dbReference type="Pfam" id="PF07238">
    <property type="entry name" value="PilZ"/>
    <property type="match status" value="1"/>
</dbReference>
<dbReference type="GO" id="GO:0035438">
    <property type="term" value="F:cyclic-di-GMP binding"/>
    <property type="evidence" value="ECO:0007669"/>
    <property type="project" value="InterPro"/>
</dbReference>
<organism evidence="2 3">
    <name type="scientific">Massilia forsythiae</name>
    <dbReference type="NCBI Taxonomy" id="2728020"/>
    <lineage>
        <taxon>Bacteria</taxon>
        <taxon>Pseudomonadati</taxon>
        <taxon>Pseudomonadota</taxon>
        <taxon>Betaproteobacteria</taxon>
        <taxon>Burkholderiales</taxon>
        <taxon>Oxalobacteraceae</taxon>
        <taxon>Telluria group</taxon>
        <taxon>Massilia</taxon>
    </lineage>
</organism>
<gene>
    <name evidence="2" type="ORF">HH212_25285</name>
</gene>
<evidence type="ECO:0000313" key="3">
    <source>
        <dbReference type="Proteomes" id="UP000502415"/>
    </source>
</evidence>
<protein>
    <submittedName>
        <fullName evidence="2">PilZ domain-containing protein</fullName>
    </submittedName>
</protein>
<keyword evidence="3" id="KW-1185">Reference proteome</keyword>
<proteinExistence type="predicted"/>
<sequence>MVFTEQRQSARKILKVKALVALEGQAPLPARTADIGANGVSVTLQQPLQVGQGAQVGFDLLVEGRPATLQARVKVMYCIFGGGEFKVGFQFVNLDLKAMGHLARFLR</sequence>
<evidence type="ECO:0000313" key="2">
    <source>
        <dbReference type="EMBL" id="QJE02901.1"/>
    </source>
</evidence>
<reference evidence="2 3" key="1">
    <citation type="submission" date="2020-04" db="EMBL/GenBank/DDBJ databases">
        <title>Genome sequencing of novel species.</title>
        <authorList>
            <person name="Heo J."/>
            <person name="Kim S.-J."/>
            <person name="Kim J.-S."/>
            <person name="Hong S.-B."/>
            <person name="Kwon S.-W."/>
        </authorList>
    </citation>
    <scope>NUCLEOTIDE SEQUENCE [LARGE SCALE GENOMIC DNA]</scope>
    <source>
        <strain evidence="2 3">GN2-R2</strain>
    </source>
</reference>
<name>A0A7Z2W0Y6_9BURK</name>
<dbReference type="RefSeq" id="WP_170204982.1">
    <property type="nucleotide sequence ID" value="NZ_CP051685.1"/>
</dbReference>
<dbReference type="KEGG" id="mfy:HH212_25285"/>
<dbReference type="SUPFAM" id="SSF141371">
    <property type="entry name" value="PilZ domain-like"/>
    <property type="match status" value="1"/>
</dbReference>